<gene>
    <name evidence="1" type="ORF">MNBD_GAMMA20-948</name>
</gene>
<organism evidence="1">
    <name type="scientific">hydrothermal vent metagenome</name>
    <dbReference type="NCBI Taxonomy" id="652676"/>
    <lineage>
        <taxon>unclassified sequences</taxon>
        <taxon>metagenomes</taxon>
        <taxon>ecological metagenomes</taxon>
    </lineage>
</organism>
<accession>A0A3B1AIH0</accession>
<protein>
    <submittedName>
        <fullName evidence="1">Uncharacterized protein</fullName>
    </submittedName>
</protein>
<dbReference type="AlphaFoldDB" id="A0A3B1AIH0"/>
<name>A0A3B1AIH0_9ZZZZ</name>
<proteinExistence type="predicted"/>
<sequence>MGSGLWQVNELLLAGAIKDADVADAADQLAGGFLADLVDGCGAVVPLHAAETDLYQFMVCQAAIDFADHTVGNTGITNHDHGLECVCQAA</sequence>
<reference evidence="1" key="1">
    <citation type="submission" date="2018-06" db="EMBL/GenBank/DDBJ databases">
        <authorList>
            <person name="Zhirakovskaya E."/>
        </authorList>
    </citation>
    <scope>NUCLEOTIDE SEQUENCE</scope>
</reference>
<evidence type="ECO:0000313" key="1">
    <source>
        <dbReference type="EMBL" id="VAX03522.1"/>
    </source>
</evidence>
<dbReference type="EMBL" id="UOFU01000331">
    <property type="protein sequence ID" value="VAX03522.1"/>
    <property type="molecule type" value="Genomic_DNA"/>
</dbReference>